<keyword evidence="1" id="KW-0812">Transmembrane</keyword>
<protein>
    <recommendedName>
        <fullName evidence="3">Transmembrane protein</fullName>
    </recommendedName>
</protein>
<name>A0A0S4TV68_RALSL</name>
<evidence type="ECO:0000256" key="1">
    <source>
        <dbReference type="SAM" id="Phobius"/>
    </source>
</evidence>
<keyword evidence="1" id="KW-0472">Membrane</keyword>
<dbReference type="AlphaFoldDB" id="A0A0S4TV68"/>
<organism evidence="2">
    <name type="scientific">Ralstonia solanacearum</name>
    <name type="common">Pseudomonas solanacearum</name>
    <dbReference type="NCBI Taxonomy" id="305"/>
    <lineage>
        <taxon>Bacteria</taxon>
        <taxon>Pseudomonadati</taxon>
        <taxon>Pseudomonadota</taxon>
        <taxon>Betaproteobacteria</taxon>
        <taxon>Burkholderiales</taxon>
        <taxon>Burkholderiaceae</taxon>
        <taxon>Ralstonia</taxon>
        <taxon>Ralstonia solanacearum species complex</taxon>
    </lineage>
</organism>
<gene>
    <name evidence="2" type="ORF">RUN39_v1_650007</name>
</gene>
<evidence type="ECO:0000313" key="2">
    <source>
        <dbReference type="EMBL" id="CUV13886.1"/>
    </source>
</evidence>
<evidence type="ECO:0008006" key="3">
    <source>
        <dbReference type="Google" id="ProtNLM"/>
    </source>
</evidence>
<feature type="transmembrane region" description="Helical" evidence="1">
    <location>
        <begin position="52"/>
        <end position="78"/>
    </location>
</feature>
<proteinExistence type="predicted"/>
<accession>A0A0S4TV68</accession>
<keyword evidence="1" id="KW-1133">Transmembrane helix</keyword>
<sequence>MVPSAPQWVPLQAAATATLAGVACVVEALLLVSEPPPPPPPQPVRAAAATTAIMVAVQIVCLVPVTFCGCATHVIFLLPNITASRKPNLRAAGP</sequence>
<reference evidence="2" key="1">
    <citation type="submission" date="2015-10" db="EMBL/GenBank/DDBJ databases">
        <authorList>
            <person name="Gilbert D.G."/>
        </authorList>
    </citation>
    <scope>NUCLEOTIDE SEQUENCE</scope>
    <source>
        <strain evidence="2">Phyl III-seqv23</strain>
    </source>
</reference>
<dbReference type="EMBL" id="LN899819">
    <property type="protein sequence ID" value="CUV13886.1"/>
    <property type="molecule type" value="Genomic_DNA"/>
</dbReference>